<dbReference type="SUPFAM" id="SSF141322">
    <property type="entry name" value="NfeD domain-like"/>
    <property type="match status" value="1"/>
</dbReference>
<dbReference type="HOGENOM" id="CLU_2319115_0_0_7"/>
<dbReference type="EMBL" id="CP000478">
    <property type="protein sequence ID" value="ABK17197.1"/>
    <property type="molecule type" value="Genomic_DNA"/>
</dbReference>
<dbReference type="Proteomes" id="UP000001784">
    <property type="component" value="Chromosome"/>
</dbReference>
<feature type="domain" description="NfeD-like C-terminal" evidence="1">
    <location>
        <begin position="41"/>
        <end position="94"/>
    </location>
</feature>
<dbReference type="InterPro" id="IPR002810">
    <property type="entry name" value="NfeD-like_C"/>
</dbReference>
<dbReference type="KEGG" id="sfu:Sfum_1509"/>
<dbReference type="InParanoid" id="A0LIE5"/>
<dbReference type="RefSeq" id="WP_011698368.1">
    <property type="nucleotide sequence ID" value="NC_008554.1"/>
</dbReference>
<evidence type="ECO:0000313" key="3">
    <source>
        <dbReference type="Proteomes" id="UP000001784"/>
    </source>
</evidence>
<dbReference type="OrthoDB" id="5524901at2"/>
<dbReference type="InterPro" id="IPR012340">
    <property type="entry name" value="NA-bd_OB-fold"/>
</dbReference>
<proteinExistence type="predicted"/>
<dbReference type="Gene3D" id="2.40.50.140">
    <property type="entry name" value="Nucleic acid-binding proteins"/>
    <property type="match status" value="1"/>
</dbReference>
<evidence type="ECO:0000313" key="2">
    <source>
        <dbReference type="EMBL" id="ABK17197.1"/>
    </source>
</evidence>
<reference evidence="2 3" key="1">
    <citation type="submission" date="2006-10" db="EMBL/GenBank/DDBJ databases">
        <title>Complete sequence of Syntrophobacter fumaroxidans MPOB.</title>
        <authorList>
            <consortium name="US DOE Joint Genome Institute"/>
            <person name="Copeland A."/>
            <person name="Lucas S."/>
            <person name="Lapidus A."/>
            <person name="Barry K."/>
            <person name="Detter J.C."/>
            <person name="Glavina del Rio T."/>
            <person name="Hammon N."/>
            <person name="Israni S."/>
            <person name="Pitluck S."/>
            <person name="Goltsman E.G."/>
            <person name="Martinez M."/>
            <person name="Schmutz J."/>
            <person name="Larimer F."/>
            <person name="Land M."/>
            <person name="Hauser L."/>
            <person name="Kyrpides N."/>
            <person name="Kim E."/>
            <person name="Boone D.R."/>
            <person name="Brockman F."/>
            <person name="Culley D."/>
            <person name="Ferry J."/>
            <person name="Gunsalus R."/>
            <person name="McInerney M.J."/>
            <person name="Morrison M."/>
            <person name="Plugge C."/>
            <person name="Rohlin L."/>
            <person name="Scholten J."/>
            <person name="Sieber J."/>
            <person name="Stams A.J.M."/>
            <person name="Worm P."/>
            <person name="Henstra A.M."/>
            <person name="Richardson P."/>
        </authorList>
    </citation>
    <scope>NUCLEOTIDE SEQUENCE [LARGE SCALE GENOMIC DNA]</scope>
    <source>
        <strain evidence="3">DSM 10017 / MPOB</strain>
    </source>
</reference>
<protein>
    <recommendedName>
        <fullName evidence="1">NfeD-like C-terminal domain-containing protein</fullName>
    </recommendedName>
</protein>
<dbReference type="eggNOG" id="COG1030">
    <property type="taxonomic scope" value="Bacteria"/>
</dbReference>
<dbReference type="AlphaFoldDB" id="A0LIE5"/>
<name>A0LIE5_SYNFM</name>
<sequence>MKTLIASLLIGVLVFELAEHVILPLMWLLLKRRKVSMCDVQSMVGQTAEVKQWKGKKGKVELGGELWNATSHAPIVPGSRVVIEDVDGLLLKVKSEDTG</sequence>
<accession>A0LIE5</accession>
<keyword evidence="3" id="KW-1185">Reference proteome</keyword>
<organism evidence="2 3">
    <name type="scientific">Syntrophobacter fumaroxidans (strain DSM 10017 / MPOB)</name>
    <dbReference type="NCBI Taxonomy" id="335543"/>
    <lineage>
        <taxon>Bacteria</taxon>
        <taxon>Pseudomonadati</taxon>
        <taxon>Thermodesulfobacteriota</taxon>
        <taxon>Syntrophobacteria</taxon>
        <taxon>Syntrophobacterales</taxon>
        <taxon>Syntrophobacteraceae</taxon>
        <taxon>Syntrophobacter</taxon>
    </lineage>
</organism>
<evidence type="ECO:0000259" key="1">
    <source>
        <dbReference type="Pfam" id="PF01957"/>
    </source>
</evidence>
<gene>
    <name evidence="2" type="ordered locus">Sfum_1509</name>
</gene>
<dbReference type="STRING" id="335543.Sfum_1509"/>
<dbReference type="Pfam" id="PF01957">
    <property type="entry name" value="NfeD"/>
    <property type="match status" value="1"/>
</dbReference>